<sequence length="444" mass="50505">MPILPSRPSPSPAVLVRTTKPATIHDLPGEIFKYIIRLLRGDDCSLKACCLTSHSWLVPTQGTLHEDVHINCSNRNCVYPVRYSSPEIAQYVHSLTVLELPPPIRYSPEEETHDTHVLVWDILPRFTQLRRLTIHSMEWFCTQERRDILSTTFSRVSSFRLCDIKFKHVYDFLFFMSAFPNISSLHLDGVSWPYPLHSLTLLRDYPRQQLDALSAQTLRTLSFGCRYGDFPTHVVEDIVQHWLCLSPHPALCVKWQARTCVDSLPYLLRALGPSISSLDIGIIKGKPMLCIPDSGIQHCTELRSLVLRGSCAPVSDESFPIGGRTYSDGTYSWLPLLLSDVHSCKISRVGFACALRDSSDIRRFSGILDVIDECLSRPTFRQLTEVSFSVDGLVATAGRPSKRAAWLFEETQAQLVDMIWDNVPQMAGRNILHMHNGWEHYQLW</sequence>
<dbReference type="Proteomes" id="UP000186601">
    <property type="component" value="Unassembled WGS sequence"/>
</dbReference>
<evidence type="ECO:0008006" key="3">
    <source>
        <dbReference type="Google" id="ProtNLM"/>
    </source>
</evidence>
<gene>
    <name evidence="1" type="ORF">PHLCEN_2v8984</name>
</gene>
<organism evidence="1 2">
    <name type="scientific">Hermanssonia centrifuga</name>
    <dbReference type="NCBI Taxonomy" id="98765"/>
    <lineage>
        <taxon>Eukaryota</taxon>
        <taxon>Fungi</taxon>
        <taxon>Dikarya</taxon>
        <taxon>Basidiomycota</taxon>
        <taxon>Agaricomycotina</taxon>
        <taxon>Agaricomycetes</taxon>
        <taxon>Polyporales</taxon>
        <taxon>Meruliaceae</taxon>
        <taxon>Hermanssonia</taxon>
    </lineage>
</organism>
<dbReference type="EMBL" id="MLYV02000881">
    <property type="protein sequence ID" value="PSR75693.1"/>
    <property type="molecule type" value="Genomic_DNA"/>
</dbReference>
<dbReference type="InterPro" id="IPR032675">
    <property type="entry name" value="LRR_dom_sf"/>
</dbReference>
<dbReference type="OrthoDB" id="2741110at2759"/>
<accession>A0A2R6NS55</accession>
<evidence type="ECO:0000313" key="2">
    <source>
        <dbReference type="Proteomes" id="UP000186601"/>
    </source>
</evidence>
<dbReference type="AlphaFoldDB" id="A0A2R6NS55"/>
<evidence type="ECO:0000313" key="1">
    <source>
        <dbReference type="EMBL" id="PSR75693.1"/>
    </source>
</evidence>
<name>A0A2R6NS55_9APHY</name>
<proteinExistence type="predicted"/>
<comment type="caution">
    <text evidence="1">The sequence shown here is derived from an EMBL/GenBank/DDBJ whole genome shotgun (WGS) entry which is preliminary data.</text>
</comment>
<dbReference type="Gene3D" id="3.80.10.10">
    <property type="entry name" value="Ribonuclease Inhibitor"/>
    <property type="match status" value="1"/>
</dbReference>
<reference evidence="1 2" key="1">
    <citation type="submission" date="2018-02" db="EMBL/GenBank/DDBJ databases">
        <title>Genome sequence of the basidiomycete white-rot fungus Phlebia centrifuga.</title>
        <authorList>
            <person name="Granchi Z."/>
            <person name="Peng M."/>
            <person name="de Vries R.P."/>
            <person name="Hilden K."/>
            <person name="Makela M.R."/>
            <person name="Grigoriev I."/>
            <person name="Riley R."/>
        </authorList>
    </citation>
    <scope>NUCLEOTIDE SEQUENCE [LARGE SCALE GENOMIC DNA]</scope>
    <source>
        <strain evidence="1 2">FBCC195</strain>
    </source>
</reference>
<protein>
    <recommendedName>
        <fullName evidence="3">F-box domain-containing protein</fullName>
    </recommendedName>
</protein>
<keyword evidence="2" id="KW-1185">Reference proteome</keyword>